<evidence type="ECO:0000313" key="2">
    <source>
        <dbReference type="EMBL" id="PWN07978.1"/>
    </source>
</evidence>
<protein>
    <recommendedName>
        <fullName evidence="1">Type I restriction enzyme R protein N-terminal domain-containing protein</fullName>
    </recommendedName>
</protein>
<dbReference type="InterPro" id="IPR029464">
    <property type="entry name" value="HSDR_N"/>
</dbReference>
<dbReference type="EMBL" id="QGGB01000002">
    <property type="protein sequence ID" value="PWN07978.1"/>
    <property type="molecule type" value="Genomic_DNA"/>
</dbReference>
<reference evidence="2 3" key="1">
    <citation type="submission" date="2018-05" db="EMBL/GenBank/DDBJ databases">
        <title>Rhodohalobacter halophilus gen. nov., sp. nov., a moderately halophilic member of the family Balneolaceae.</title>
        <authorList>
            <person name="Liu Z.-W."/>
        </authorList>
    </citation>
    <scope>NUCLEOTIDE SEQUENCE [LARGE SCALE GENOMIC DNA]</scope>
    <source>
        <strain evidence="2 3">8A47</strain>
    </source>
</reference>
<dbReference type="AlphaFoldDB" id="A0A316TVL1"/>
<evidence type="ECO:0000313" key="3">
    <source>
        <dbReference type="Proteomes" id="UP000245533"/>
    </source>
</evidence>
<name>A0A316TVL1_9BACT</name>
<proteinExistence type="predicted"/>
<accession>A0A316TVL1</accession>
<dbReference type="Pfam" id="PF13588">
    <property type="entry name" value="HSDR_N_2"/>
    <property type="match status" value="1"/>
</dbReference>
<sequence>MSRHFLYFLKMKSVVTPHFPRIVFEKNEKLLYNPVLKKRFVNRPEERVRLRWVEYILNQTDHLKSRIGFELPVALPQKENQLRADLILYTRDMKPLALIECKAPSVRLSQSVAEQAARYNTAVGAPYICLTNGITDFWFKTDSEKQHSSESPLNEIASPDELNILRDSAWWASRGFLSDESATPLNKRLVEIMNYAMSLDEELDIRYLNFKDSPLPYGLNHYFALLRMDAEYKLAITIMGKEGEDPILAAILNRAGKNEGLLIINLTKCSMQEADSGHLLVAGDESVFPAHNKLPIFTHRFNPSIVDNLPAFLMRFF</sequence>
<dbReference type="Proteomes" id="UP000245533">
    <property type="component" value="Unassembled WGS sequence"/>
</dbReference>
<evidence type="ECO:0000259" key="1">
    <source>
        <dbReference type="Pfam" id="PF13588"/>
    </source>
</evidence>
<comment type="caution">
    <text evidence="2">The sequence shown here is derived from an EMBL/GenBank/DDBJ whole genome shotgun (WGS) entry which is preliminary data.</text>
</comment>
<gene>
    <name evidence="2" type="ORF">DDZ15_02915</name>
</gene>
<organism evidence="2 3">
    <name type="scientific">Rhodohalobacter mucosus</name>
    <dbReference type="NCBI Taxonomy" id="2079485"/>
    <lineage>
        <taxon>Bacteria</taxon>
        <taxon>Pseudomonadati</taxon>
        <taxon>Balneolota</taxon>
        <taxon>Balneolia</taxon>
        <taxon>Balneolales</taxon>
        <taxon>Balneolaceae</taxon>
        <taxon>Rhodohalobacter</taxon>
    </lineage>
</organism>
<dbReference type="Gene3D" id="3.90.1570.30">
    <property type="match status" value="1"/>
</dbReference>
<feature type="domain" description="Type I restriction enzyme R protein N-terminal" evidence="1">
    <location>
        <begin position="44"/>
        <end position="148"/>
    </location>
</feature>
<keyword evidence="3" id="KW-1185">Reference proteome</keyword>